<dbReference type="EMBL" id="BOMV01000064">
    <property type="protein sequence ID" value="GIE98620.1"/>
    <property type="molecule type" value="Genomic_DNA"/>
</dbReference>
<reference evidence="2" key="1">
    <citation type="submission" date="2021-01" db="EMBL/GenBank/DDBJ databases">
        <title>Whole genome shotgun sequence of Actinoplanes rishiriensis NBRC 108556.</title>
        <authorList>
            <person name="Komaki H."/>
            <person name="Tamura T."/>
        </authorList>
    </citation>
    <scope>NUCLEOTIDE SEQUENCE</scope>
    <source>
        <strain evidence="2">NBRC 108556</strain>
    </source>
</reference>
<organism evidence="2 3">
    <name type="scientific">Paractinoplanes rishiriensis</name>
    <dbReference type="NCBI Taxonomy" id="1050105"/>
    <lineage>
        <taxon>Bacteria</taxon>
        <taxon>Bacillati</taxon>
        <taxon>Actinomycetota</taxon>
        <taxon>Actinomycetes</taxon>
        <taxon>Micromonosporales</taxon>
        <taxon>Micromonosporaceae</taxon>
        <taxon>Paractinoplanes</taxon>
    </lineage>
</organism>
<evidence type="ECO:0000313" key="2">
    <source>
        <dbReference type="EMBL" id="GIE98620.1"/>
    </source>
</evidence>
<feature type="region of interest" description="Disordered" evidence="1">
    <location>
        <begin position="41"/>
        <end position="67"/>
    </location>
</feature>
<feature type="compositionally biased region" description="Polar residues" evidence="1">
    <location>
        <begin position="57"/>
        <end position="67"/>
    </location>
</feature>
<dbReference type="AlphaFoldDB" id="A0A919K445"/>
<proteinExistence type="predicted"/>
<keyword evidence="3" id="KW-1185">Reference proteome</keyword>
<gene>
    <name evidence="2" type="ORF">Ari01nite_60850</name>
</gene>
<protein>
    <submittedName>
        <fullName evidence="2">Uncharacterized protein</fullName>
    </submittedName>
</protein>
<evidence type="ECO:0000313" key="3">
    <source>
        <dbReference type="Proteomes" id="UP000636960"/>
    </source>
</evidence>
<accession>A0A919K445</accession>
<evidence type="ECO:0000256" key="1">
    <source>
        <dbReference type="SAM" id="MobiDB-lite"/>
    </source>
</evidence>
<name>A0A919K445_9ACTN</name>
<comment type="caution">
    <text evidence="2">The sequence shown here is derived from an EMBL/GenBank/DDBJ whole genome shotgun (WGS) entry which is preliminary data.</text>
</comment>
<dbReference type="RefSeq" id="WP_239163158.1">
    <property type="nucleotide sequence ID" value="NZ_BOMV01000064.1"/>
</dbReference>
<dbReference type="Proteomes" id="UP000636960">
    <property type="component" value="Unassembled WGS sequence"/>
</dbReference>
<sequence length="67" mass="6778">MLLWAVQGAPPGCLSGAAFSSHTRLGPRPAWAIAPAITGPAGPLQNRSGREVRTASPLKTSATLVSA</sequence>